<dbReference type="SUPFAM" id="SSF51294">
    <property type="entry name" value="Hedgehog/intein (Hint) domain"/>
    <property type="match status" value="1"/>
</dbReference>
<dbReference type="Proteomes" id="UP001627408">
    <property type="component" value="Unassembled WGS sequence"/>
</dbReference>
<comment type="caution">
    <text evidence="2">The sequence shown here is derived from an EMBL/GenBank/DDBJ whole genome shotgun (WGS) entry which is preliminary data.</text>
</comment>
<dbReference type="InterPro" id="IPR036844">
    <property type="entry name" value="Hint_dom_sf"/>
</dbReference>
<keyword evidence="3" id="KW-1185">Reference proteome</keyword>
<organism evidence="2 3">
    <name type="scientific">Tateyamaria armeniaca</name>
    <dbReference type="NCBI Taxonomy" id="2518930"/>
    <lineage>
        <taxon>Bacteria</taxon>
        <taxon>Pseudomonadati</taxon>
        <taxon>Pseudomonadota</taxon>
        <taxon>Alphaproteobacteria</taxon>
        <taxon>Rhodobacterales</taxon>
        <taxon>Roseobacteraceae</taxon>
        <taxon>Tateyamaria</taxon>
    </lineage>
</organism>
<dbReference type="RefSeq" id="WP_407592710.1">
    <property type="nucleotide sequence ID" value="NZ_JBHDIY010000002.1"/>
</dbReference>
<dbReference type="InterPro" id="IPR028992">
    <property type="entry name" value="Hedgehog/Intein_dom"/>
</dbReference>
<protein>
    <submittedName>
        <fullName evidence="2">Hint domain-containing protein</fullName>
    </submittedName>
</protein>
<evidence type="ECO:0000313" key="2">
    <source>
        <dbReference type="EMBL" id="MFL4470873.1"/>
    </source>
</evidence>
<proteinExistence type="predicted"/>
<sequence>MDWLCAMPIFYSYGFALLGTQTTIDGAPVNYAFAPDGTWRYSGPTTSFVVNENEGATVFNGDGDVNEFVDPNERFGGDWQQTVFIDGIERQVIWDYTFTVTDGTTTWEVAVIDVDLNNDNDLNDAGEDGYFLVFPDGMPPPDTDLTTGGIVENDDSTPHLGLGAEIVCFAAGSLIETPQGPQRVEDLSPGDLVDTAHMGAQAIRWVGQTTVPAVGDLAPVVITQGTLGNAADLVVSPQHAILLDDWRAEMLFGEEQVLVRAIDLLGMDGVYRKTGGAITYCHILLDQHQLVRSHGVWSETLYPGVVAMSAVNAAARNEIQTLFPDLAAYGPMAAPCLRGYEARLLAA</sequence>
<dbReference type="Gene3D" id="2.170.16.10">
    <property type="entry name" value="Hedgehog/Intein (Hint) domain"/>
    <property type="match status" value="1"/>
</dbReference>
<gene>
    <name evidence="2" type="ORF">ACERZ8_13630</name>
</gene>
<dbReference type="EMBL" id="JBHDIY010000002">
    <property type="protein sequence ID" value="MFL4470873.1"/>
    <property type="molecule type" value="Genomic_DNA"/>
</dbReference>
<feature type="domain" description="Hedgehog/Intein (Hint)" evidence="1">
    <location>
        <begin position="167"/>
        <end position="304"/>
    </location>
</feature>
<evidence type="ECO:0000313" key="3">
    <source>
        <dbReference type="Proteomes" id="UP001627408"/>
    </source>
</evidence>
<dbReference type="Pfam" id="PF13403">
    <property type="entry name" value="Hint_2"/>
    <property type="match status" value="1"/>
</dbReference>
<reference evidence="2 3" key="1">
    <citation type="submission" date="2024-08" db="EMBL/GenBank/DDBJ databases">
        <title>Tateyamaria sp. nov., isolated from marine algae.</title>
        <authorList>
            <person name="Choi B.J."/>
            <person name="Kim J.M."/>
            <person name="Lee J.K."/>
            <person name="Choi D.G."/>
            <person name="Bayburt H."/>
            <person name="Baek J.H."/>
            <person name="Han D.M."/>
            <person name="Jeon C.O."/>
        </authorList>
    </citation>
    <scope>NUCLEOTIDE SEQUENCE [LARGE SCALE GENOMIC DNA]</scope>
    <source>
        <strain evidence="2 3">KMU-156</strain>
    </source>
</reference>
<name>A0ABW8UUQ8_9RHOB</name>
<evidence type="ECO:0000259" key="1">
    <source>
        <dbReference type="Pfam" id="PF13403"/>
    </source>
</evidence>
<accession>A0ABW8UUQ8</accession>